<evidence type="ECO:0000313" key="1">
    <source>
        <dbReference type="EMBL" id="KAH3681684.1"/>
    </source>
</evidence>
<comment type="caution">
    <text evidence="1">The sequence shown here is derived from an EMBL/GenBank/DDBJ whole genome shotgun (WGS) entry which is preliminary data.</text>
</comment>
<name>A0A9P8Q2L7_WICPI</name>
<reference evidence="1" key="1">
    <citation type="journal article" date="2021" name="Open Biol.">
        <title>Shared evolutionary footprints suggest mitochondrial oxidative damage underlies multiple complex I losses in fungi.</title>
        <authorList>
            <person name="Schikora-Tamarit M.A."/>
            <person name="Marcet-Houben M."/>
            <person name="Nosek J."/>
            <person name="Gabaldon T."/>
        </authorList>
    </citation>
    <scope>NUCLEOTIDE SEQUENCE</scope>
    <source>
        <strain evidence="1">CBS2887</strain>
    </source>
</reference>
<protein>
    <submittedName>
        <fullName evidence="1">Uncharacterized protein</fullName>
    </submittedName>
</protein>
<reference evidence="1" key="2">
    <citation type="submission" date="2021-01" db="EMBL/GenBank/DDBJ databases">
        <authorList>
            <person name="Schikora-Tamarit M.A."/>
        </authorList>
    </citation>
    <scope>NUCLEOTIDE SEQUENCE</scope>
    <source>
        <strain evidence="1">CBS2887</strain>
    </source>
</reference>
<proteinExistence type="predicted"/>
<organism evidence="1 2">
    <name type="scientific">Wickerhamomyces pijperi</name>
    <name type="common">Yeast</name>
    <name type="synonym">Pichia pijperi</name>
    <dbReference type="NCBI Taxonomy" id="599730"/>
    <lineage>
        <taxon>Eukaryota</taxon>
        <taxon>Fungi</taxon>
        <taxon>Dikarya</taxon>
        <taxon>Ascomycota</taxon>
        <taxon>Saccharomycotina</taxon>
        <taxon>Saccharomycetes</taxon>
        <taxon>Phaffomycetales</taxon>
        <taxon>Wickerhamomycetaceae</taxon>
        <taxon>Wickerhamomyces</taxon>
    </lineage>
</organism>
<dbReference type="EMBL" id="JAEUBG010004327">
    <property type="protein sequence ID" value="KAH3681684.1"/>
    <property type="molecule type" value="Genomic_DNA"/>
</dbReference>
<evidence type="ECO:0000313" key="2">
    <source>
        <dbReference type="Proteomes" id="UP000774326"/>
    </source>
</evidence>
<dbReference type="AlphaFoldDB" id="A0A9P8Q2L7"/>
<sequence>MFDILIRDITSNSETMGDLTLSSEQIDLEISADFNQFLFSLVSQFSGEDAIDFSSRDDHRLLNSSDFFDSNERRMS</sequence>
<keyword evidence="2" id="KW-1185">Reference proteome</keyword>
<dbReference type="Proteomes" id="UP000774326">
    <property type="component" value="Unassembled WGS sequence"/>
</dbReference>
<accession>A0A9P8Q2L7</accession>
<gene>
    <name evidence="1" type="ORF">WICPIJ_007353</name>
</gene>